<evidence type="ECO:0000259" key="4">
    <source>
        <dbReference type="PROSITE" id="PS52004"/>
    </source>
</evidence>
<gene>
    <name evidence="5" type="ORF">JI741_06435</name>
</gene>
<dbReference type="InterPro" id="IPR014031">
    <property type="entry name" value="Ketoacyl_synth_C"/>
</dbReference>
<accession>A0ABS1KNN9</accession>
<comment type="similarity">
    <text evidence="1 3">Belongs to the thiolase-like superfamily. Beta-ketoacyl-ACP synthases family.</text>
</comment>
<dbReference type="PANTHER" id="PTHR11712">
    <property type="entry name" value="POLYKETIDE SYNTHASE-RELATED"/>
    <property type="match status" value="1"/>
</dbReference>
<evidence type="ECO:0000256" key="1">
    <source>
        <dbReference type="ARBA" id="ARBA00008467"/>
    </source>
</evidence>
<dbReference type="SMART" id="SM00825">
    <property type="entry name" value="PKS_KS"/>
    <property type="match status" value="1"/>
</dbReference>
<proteinExistence type="inferred from homology"/>
<dbReference type="EMBL" id="JAERRB010000002">
    <property type="protein sequence ID" value="MBL0740848.1"/>
    <property type="molecule type" value="Genomic_DNA"/>
</dbReference>
<dbReference type="Gene3D" id="3.40.47.10">
    <property type="match status" value="1"/>
</dbReference>
<dbReference type="PROSITE" id="PS52004">
    <property type="entry name" value="KS3_2"/>
    <property type="match status" value="1"/>
</dbReference>
<dbReference type="InterPro" id="IPR016039">
    <property type="entry name" value="Thiolase-like"/>
</dbReference>
<dbReference type="Pfam" id="PF02801">
    <property type="entry name" value="Ketoacyl-synt_C"/>
    <property type="match status" value="1"/>
</dbReference>
<name>A0ABS1KNN9_9BACT</name>
<dbReference type="CDD" id="cd00834">
    <property type="entry name" value="KAS_I_II"/>
    <property type="match status" value="1"/>
</dbReference>
<feature type="domain" description="Ketosynthase family 3 (KS3)" evidence="4">
    <location>
        <begin position="2"/>
        <end position="401"/>
    </location>
</feature>
<sequence>MSQRVFITGFGIITSIGKNTAENVQSLLHRRCGFGELNVLDTIHGKTLPACEIKLFNAELCALAGVAEGKGYTRTALLGLIALQEAIQSASLSPAEVQQAGLLSSTTTGGIREFERHFYELMDPTQAGDFVQYTDTANPGEHGERLADAVGIKKYIATLSTACSSSANSIMQGAQLIKHGKLERAICGGTEALSRFTINGFNSLMIVDPQHCRPFDNTRKGLNLGEGAAFVVLEGEDALAKSKKQPLAELKGYGNANDAFHQTASSPEGTGAFNAMRLALDMGGIAPADVDYINAHGTATENNDLSEGFGIQKLFGDTVPLFSSTKPYTGHTLAAAGSIEAVYCLLGLQHRVVWPNLNFNEQMPELSVSPVRELKQNVTLKQMLSNSFGFGGNTSSLLIAAV</sequence>
<dbReference type="InterPro" id="IPR014030">
    <property type="entry name" value="Ketoacyl_synth_N"/>
</dbReference>
<organism evidence="5 6">
    <name type="scientific">Chryseolinea lacunae</name>
    <dbReference type="NCBI Taxonomy" id="2801331"/>
    <lineage>
        <taxon>Bacteria</taxon>
        <taxon>Pseudomonadati</taxon>
        <taxon>Bacteroidota</taxon>
        <taxon>Cytophagia</taxon>
        <taxon>Cytophagales</taxon>
        <taxon>Fulvivirgaceae</taxon>
        <taxon>Chryseolinea</taxon>
    </lineage>
</organism>
<dbReference type="Proteomes" id="UP000613030">
    <property type="component" value="Unassembled WGS sequence"/>
</dbReference>
<evidence type="ECO:0000313" key="6">
    <source>
        <dbReference type="Proteomes" id="UP000613030"/>
    </source>
</evidence>
<dbReference type="PANTHER" id="PTHR11712:SF336">
    <property type="entry name" value="3-OXOACYL-[ACYL-CARRIER-PROTEIN] SYNTHASE, MITOCHONDRIAL"/>
    <property type="match status" value="1"/>
</dbReference>
<protein>
    <submittedName>
        <fullName evidence="5">Beta-ketoacyl-[acyl-carrier-protein] synthase family protein</fullName>
    </submittedName>
</protein>
<keyword evidence="6" id="KW-1185">Reference proteome</keyword>
<dbReference type="InterPro" id="IPR020841">
    <property type="entry name" value="PKS_Beta-ketoAc_synthase_dom"/>
</dbReference>
<keyword evidence="2 3" id="KW-0808">Transferase</keyword>
<evidence type="ECO:0000256" key="2">
    <source>
        <dbReference type="ARBA" id="ARBA00022679"/>
    </source>
</evidence>
<reference evidence="5 6" key="1">
    <citation type="submission" date="2021-01" db="EMBL/GenBank/DDBJ databases">
        <title>Chryseolinea sp. Jin1 Genome sequencing and assembly.</title>
        <authorList>
            <person name="Kim I."/>
        </authorList>
    </citation>
    <scope>NUCLEOTIDE SEQUENCE [LARGE SCALE GENOMIC DNA]</scope>
    <source>
        <strain evidence="5 6">Jin1</strain>
    </source>
</reference>
<dbReference type="InterPro" id="IPR000794">
    <property type="entry name" value="Beta-ketoacyl_synthase"/>
</dbReference>
<dbReference type="RefSeq" id="WP_202008223.1">
    <property type="nucleotide sequence ID" value="NZ_JAERRB010000002.1"/>
</dbReference>
<dbReference type="Pfam" id="PF00109">
    <property type="entry name" value="ketoacyl-synt"/>
    <property type="match status" value="1"/>
</dbReference>
<comment type="caution">
    <text evidence="5">The sequence shown here is derived from an EMBL/GenBank/DDBJ whole genome shotgun (WGS) entry which is preliminary data.</text>
</comment>
<evidence type="ECO:0000313" key="5">
    <source>
        <dbReference type="EMBL" id="MBL0740848.1"/>
    </source>
</evidence>
<evidence type="ECO:0000256" key="3">
    <source>
        <dbReference type="RuleBase" id="RU003694"/>
    </source>
</evidence>
<dbReference type="SUPFAM" id="SSF53901">
    <property type="entry name" value="Thiolase-like"/>
    <property type="match status" value="2"/>
</dbReference>